<comment type="similarity">
    <text evidence="1">Belongs to the non-flavoprotein flavin reductase family.</text>
</comment>
<dbReference type="Gene3D" id="2.30.110.10">
    <property type="entry name" value="Electron Transport, Fmn-binding Protein, Chain A"/>
    <property type="match status" value="1"/>
</dbReference>
<sequence length="187" mass="19885">MPGAARPPPINDCMTASSPDFDAAFFRTALGRYATGVTVVTTADPDGAPIGLTVSSFNSVSLNPPLVLWSLSRSSSSLAAFEQCERYVVNVLGAEQIALARRFATGKTPDRYAGLTVHHAPGGTPMLDGHCAAWFECHNRSRYVEGDHVIMVGEVERCGHSGEPPLVFHAGGFDLTPAGTRSERKTP</sequence>
<dbReference type="Proteomes" id="UP000044098">
    <property type="component" value="Unassembled WGS sequence"/>
</dbReference>
<evidence type="ECO:0000313" key="4">
    <source>
        <dbReference type="EMBL" id="CUJ61481.1"/>
    </source>
</evidence>
<name>A0AAD2J3Q7_ACHAE</name>
<proteinExistence type="inferred from homology"/>
<dbReference type="PANTHER" id="PTHR30466">
    <property type="entry name" value="FLAVIN REDUCTASE"/>
    <property type="match status" value="1"/>
</dbReference>
<feature type="domain" description="Flavin reductase like" evidence="3">
    <location>
        <begin position="30"/>
        <end position="175"/>
    </location>
</feature>
<dbReference type="SMART" id="SM00903">
    <property type="entry name" value="Flavin_Reduct"/>
    <property type="match status" value="1"/>
</dbReference>
<dbReference type="GO" id="GO:0036382">
    <property type="term" value="F:flavin reductase (NADH) activity"/>
    <property type="evidence" value="ECO:0007669"/>
    <property type="project" value="UniProtKB-EC"/>
</dbReference>
<evidence type="ECO:0000256" key="2">
    <source>
        <dbReference type="ARBA" id="ARBA00023002"/>
    </source>
</evidence>
<dbReference type="GO" id="GO:0010181">
    <property type="term" value="F:FMN binding"/>
    <property type="evidence" value="ECO:0007669"/>
    <property type="project" value="InterPro"/>
</dbReference>
<evidence type="ECO:0000313" key="5">
    <source>
        <dbReference type="Proteomes" id="UP000044098"/>
    </source>
</evidence>
<evidence type="ECO:0000256" key="1">
    <source>
        <dbReference type="ARBA" id="ARBA00008898"/>
    </source>
</evidence>
<dbReference type="EC" id="1.5.1.36" evidence="4"/>
<dbReference type="InterPro" id="IPR002563">
    <property type="entry name" value="Flavin_Rdtase-like_dom"/>
</dbReference>
<keyword evidence="2 4" id="KW-0560">Oxidoreductase</keyword>
<dbReference type="InterPro" id="IPR012349">
    <property type="entry name" value="Split_barrel_FMN-bd"/>
</dbReference>
<accession>A0AAD2J3Q7</accession>
<dbReference type="EMBL" id="CYTK01000009">
    <property type="protein sequence ID" value="CUJ61481.1"/>
    <property type="molecule type" value="Genomic_DNA"/>
</dbReference>
<dbReference type="PANTHER" id="PTHR30466:SF11">
    <property type="entry name" value="FLAVIN-DEPENDENT MONOOXYGENASE, REDUCTASE SUBUNIT HSAB"/>
    <property type="match status" value="1"/>
</dbReference>
<reference evidence="4 5" key="1">
    <citation type="submission" date="2015-09" db="EMBL/GenBank/DDBJ databases">
        <authorList>
            <consortium name="Pathogen Informatics"/>
        </authorList>
    </citation>
    <scope>NUCLEOTIDE SEQUENCE [LARGE SCALE GENOMIC DNA]</scope>
    <source>
        <strain evidence="4 5">2789STDY5608625</strain>
    </source>
</reference>
<evidence type="ECO:0000259" key="3">
    <source>
        <dbReference type="SMART" id="SM00903"/>
    </source>
</evidence>
<dbReference type="InterPro" id="IPR050268">
    <property type="entry name" value="NADH-dep_flavin_reductase"/>
</dbReference>
<dbReference type="GO" id="GO:0042602">
    <property type="term" value="F:riboflavin reductase (NADPH) activity"/>
    <property type="evidence" value="ECO:0007669"/>
    <property type="project" value="TreeGrafter"/>
</dbReference>
<dbReference type="Pfam" id="PF01613">
    <property type="entry name" value="Flavin_Reduct"/>
    <property type="match status" value="1"/>
</dbReference>
<protein>
    <submittedName>
        <fullName evidence="4">p-hydroxyphenylacetate 3-hydroxylase, reductase component</fullName>
        <ecNumber evidence="4">1.5.1.36</ecNumber>
    </submittedName>
</protein>
<dbReference type="AlphaFoldDB" id="A0AAD2J3Q7"/>
<gene>
    <name evidence="4" type="primary">C1-hpah_1</name>
    <name evidence="4" type="ORF">ERS370000_04854</name>
</gene>
<organism evidence="4 5">
    <name type="scientific">Achromobacter aegrifaciens</name>
    <dbReference type="NCBI Taxonomy" id="1287736"/>
    <lineage>
        <taxon>Bacteria</taxon>
        <taxon>Pseudomonadati</taxon>
        <taxon>Pseudomonadota</taxon>
        <taxon>Betaproteobacteria</taxon>
        <taxon>Burkholderiales</taxon>
        <taxon>Alcaligenaceae</taxon>
        <taxon>Achromobacter</taxon>
    </lineage>
</organism>
<dbReference type="SUPFAM" id="SSF50475">
    <property type="entry name" value="FMN-binding split barrel"/>
    <property type="match status" value="1"/>
</dbReference>
<comment type="caution">
    <text evidence="4">The sequence shown here is derived from an EMBL/GenBank/DDBJ whole genome shotgun (WGS) entry which is preliminary data.</text>
</comment>